<evidence type="ECO:0000256" key="4">
    <source>
        <dbReference type="ARBA" id="ARBA00022525"/>
    </source>
</evidence>
<evidence type="ECO:0000256" key="12">
    <source>
        <dbReference type="RuleBase" id="RU003818"/>
    </source>
</evidence>
<evidence type="ECO:0000256" key="1">
    <source>
        <dbReference type="ARBA" id="ARBA00004613"/>
    </source>
</evidence>
<evidence type="ECO:0000256" key="8">
    <source>
        <dbReference type="ARBA" id="ARBA00023030"/>
    </source>
</evidence>
<dbReference type="GO" id="GO:0051239">
    <property type="term" value="P:regulation of multicellular organismal process"/>
    <property type="evidence" value="ECO:0007669"/>
    <property type="project" value="UniProtKB-ARBA"/>
</dbReference>
<protein>
    <recommendedName>
        <fullName evidence="16">Platelet-derived growth factor (PDGF) family profile domain-containing protein</fullName>
    </recommendedName>
</protein>
<feature type="region of interest" description="Disordered" evidence="14">
    <location>
        <begin position="417"/>
        <end position="436"/>
    </location>
</feature>
<dbReference type="InterPro" id="IPR000072">
    <property type="entry name" value="PDGF/VEGF_dom"/>
</dbReference>
<dbReference type="GO" id="GO:0045892">
    <property type="term" value="P:negative regulation of DNA-templated transcription"/>
    <property type="evidence" value="ECO:0007669"/>
    <property type="project" value="InterPro"/>
</dbReference>
<evidence type="ECO:0000256" key="9">
    <source>
        <dbReference type="ARBA" id="ARBA00023157"/>
    </source>
</evidence>
<dbReference type="SUPFAM" id="SSF57501">
    <property type="entry name" value="Cystine-knot cytokines"/>
    <property type="match status" value="1"/>
</dbReference>
<evidence type="ECO:0000256" key="2">
    <source>
        <dbReference type="ARBA" id="ARBA00006686"/>
    </source>
</evidence>
<feature type="signal peptide" evidence="15">
    <location>
        <begin position="1"/>
        <end position="22"/>
    </location>
</feature>
<evidence type="ECO:0000256" key="3">
    <source>
        <dbReference type="ARBA" id="ARBA00022473"/>
    </source>
</evidence>
<dbReference type="CDD" id="cd00135">
    <property type="entry name" value="PDGF"/>
    <property type="match status" value="1"/>
</dbReference>
<keyword evidence="9" id="KW-1015">Disulfide bond</keyword>
<keyword evidence="7" id="KW-0221">Differentiation</keyword>
<evidence type="ECO:0000256" key="13">
    <source>
        <dbReference type="SAM" id="Coils"/>
    </source>
</evidence>
<keyword evidence="4" id="KW-0964">Secreted</keyword>
<dbReference type="GO" id="GO:0022603">
    <property type="term" value="P:regulation of anatomical structure morphogenesis"/>
    <property type="evidence" value="ECO:0007669"/>
    <property type="project" value="UniProtKB-ARBA"/>
</dbReference>
<dbReference type="GO" id="GO:0042754">
    <property type="term" value="P:negative regulation of circadian rhythm"/>
    <property type="evidence" value="ECO:0007669"/>
    <property type="project" value="InterPro"/>
</dbReference>
<dbReference type="Pfam" id="PF15800">
    <property type="entry name" value="CiPC"/>
    <property type="match status" value="1"/>
</dbReference>
<dbReference type="PANTHER" id="PTHR34648:SF6">
    <property type="entry name" value="CLOCK-INTERACTING PACEMAKER-RELATED"/>
    <property type="match status" value="1"/>
</dbReference>
<comment type="subcellular location">
    <subcellularLocation>
        <location evidence="1">Secreted</location>
    </subcellularLocation>
</comment>
<comment type="similarity">
    <text evidence="2 12">Belongs to the PDGF/VEGF growth factor family.</text>
</comment>
<evidence type="ECO:0000313" key="17">
    <source>
        <dbReference type="EMBL" id="KAK2826104.1"/>
    </source>
</evidence>
<dbReference type="GO" id="GO:0048513">
    <property type="term" value="P:animal organ development"/>
    <property type="evidence" value="ECO:0007669"/>
    <property type="project" value="UniProtKB-ARBA"/>
</dbReference>
<keyword evidence="5" id="KW-0037">Angiogenesis</keyword>
<reference evidence="17" key="1">
    <citation type="submission" date="2023-07" db="EMBL/GenBank/DDBJ databases">
        <title>Chromosome-level Genome Assembly of Striped Snakehead (Channa striata).</title>
        <authorList>
            <person name="Liu H."/>
        </authorList>
    </citation>
    <scope>NUCLEOTIDE SEQUENCE</scope>
    <source>
        <strain evidence="17">Gz</strain>
        <tissue evidence="17">Muscle</tissue>
    </source>
</reference>
<dbReference type="AlphaFoldDB" id="A0AA88S391"/>
<keyword evidence="3" id="KW-0217">Developmental protein</keyword>
<evidence type="ECO:0000313" key="18">
    <source>
        <dbReference type="Proteomes" id="UP001187415"/>
    </source>
</evidence>
<dbReference type="GO" id="GO:0005576">
    <property type="term" value="C:extracellular region"/>
    <property type="evidence" value="ECO:0007669"/>
    <property type="project" value="UniProtKB-SubCell"/>
</dbReference>
<dbReference type="GO" id="GO:0005634">
    <property type="term" value="C:nucleus"/>
    <property type="evidence" value="ECO:0007669"/>
    <property type="project" value="TreeGrafter"/>
</dbReference>
<dbReference type="GO" id="GO:0030154">
    <property type="term" value="P:cell differentiation"/>
    <property type="evidence" value="ECO:0007669"/>
    <property type="project" value="UniProtKB-KW"/>
</dbReference>
<dbReference type="InterPro" id="IPR023581">
    <property type="entry name" value="PD_growth_factor_CS"/>
</dbReference>
<evidence type="ECO:0000256" key="15">
    <source>
        <dbReference type="SAM" id="SignalP"/>
    </source>
</evidence>
<accession>A0AA88S391</accession>
<keyword evidence="18" id="KW-1185">Reference proteome</keyword>
<evidence type="ECO:0000256" key="10">
    <source>
        <dbReference type="ARBA" id="ARBA00023180"/>
    </source>
</evidence>
<dbReference type="SMART" id="SM00141">
    <property type="entry name" value="PDGF"/>
    <property type="match status" value="1"/>
</dbReference>
<dbReference type="Gene3D" id="2.10.90.10">
    <property type="entry name" value="Cystine-knot cytokines"/>
    <property type="match status" value="1"/>
</dbReference>
<dbReference type="InterPro" id="IPR031602">
    <property type="entry name" value="CIPC"/>
</dbReference>
<dbReference type="GO" id="GO:0001525">
    <property type="term" value="P:angiogenesis"/>
    <property type="evidence" value="ECO:0007669"/>
    <property type="project" value="UniProtKB-KW"/>
</dbReference>
<feature type="coiled-coil region" evidence="13">
    <location>
        <begin position="492"/>
        <end position="519"/>
    </location>
</feature>
<dbReference type="GO" id="GO:0008083">
    <property type="term" value="F:growth factor activity"/>
    <property type="evidence" value="ECO:0007669"/>
    <property type="project" value="UniProtKB-KW"/>
</dbReference>
<feature type="compositionally biased region" description="Low complexity" evidence="14">
    <location>
        <begin position="360"/>
        <end position="373"/>
    </location>
</feature>
<name>A0AA88S391_CHASR</name>
<feature type="domain" description="Platelet-derived growth factor (PDGF) family profile" evidence="16">
    <location>
        <begin position="33"/>
        <end position="130"/>
    </location>
</feature>
<dbReference type="PROSITE" id="PS00249">
    <property type="entry name" value="PDGF_1"/>
    <property type="match status" value="1"/>
</dbReference>
<gene>
    <name evidence="17" type="ORF">Q5P01_020318</name>
</gene>
<dbReference type="PROSITE" id="PS50278">
    <property type="entry name" value="PDGF_2"/>
    <property type="match status" value="1"/>
</dbReference>
<dbReference type="EMBL" id="JAUPFM010000016">
    <property type="protein sequence ID" value="KAK2826104.1"/>
    <property type="molecule type" value="Genomic_DNA"/>
</dbReference>
<dbReference type="PANTHER" id="PTHR34648">
    <property type="entry name" value="CLOCK-INTERACTING PACEMAKER"/>
    <property type="match status" value="1"/>
</dbReference>
<evidence type="ECO:0000256" key="14">
    <source>
        <dbReference type="SAM" id="MobiDB-lite"/>
    </source>
</evidence>
<evidence type="ECO:0000256" key="7">
    <source>
        <dbReference type="ARBA" id="ARBA00022782"/>
    </source>
</evidence>
<comment type="caution">
    <text evidence="17">The sequence shown here is derived from an EMBL/GenBank/DDBJ whole genome shotgun (WGS) entry which is preliminary data.</text>
</comment>
<keyword evidence="10" id="KW-0325">Glycoprotein</keyword>
<dbReference type="GO" id="GO:0016020">
    <property type="term" value="C:membrane"/>
    <property type="evidence" value="ECO:0007669"/>
    <property type="project" value="InterPro"/>
</dbReference>
<keyword evidence="8 12" id="KW-0339">Growth factor</keyword>
<dbReference type="GO" id="GO:0051781">
    <property type="term" value="P:positive regulation of cell division"/>
    <property type="evidence" value="ECO:0007669"/>
    <property type="project" value="UniProtKB-KW"/>
</dbReference>
<dbReference type="Pfam" id="PF00341">
    <property type="entry name" value="PDGF"/>
    <property type="match status" value="1"/>
</dbReference>
<keyword evidence="11" id="KW-0497">Mitogen</keyword>
<feature type="region of interest" description="Disordered" evidence="14">
    <location>
        <begin position="350"/>
        <end position="409"/>
    </location>
</feature>
<dbReference type="FunFam" id="2.10.90.10:FF:000055">
    <property type="entry name" value="Placenta growth factor"/>
    <property type="match status" value="1"/>
</dbReference>
<keyword evidence="13" id="KW-0175">Coiled coil</keyword>
<feature type="chain" id="PRO_5041640691" description="Platelet-derived growth factor (PDGF) family profile domain-containing protein" evidence="15">
    <location>
        <begin position="23"/>
        <end position="550"/>
    </location>
</feature>
<organism evidence="17 18">
    <name type="scientific">Channa striata</name>
    <name type="common">Snakehead murrel</name>
    <name type="synonym">Ophicephalus striatus</name>
    <dbReference type="NCBI Taxonomy" id="64152"/>
    <lineage>
        <taxon>Eukaryota</taxon>
        <taxon>Metazoa</taxon>
        <taxon>Chordata</taxon>
        <taxon>Craniata</taxon>
        <taxon>Vertebrata</taxon>
        <taxon>Euteleostomi</taxon>
        <taxon>Actinopterygii</taxon>
        <taxon>Neopterygii</taxon>
        <taxon>Teleostei</taxon>
        <taxon>Neoteleostei</taxon>
        <taxon>Acanthomorphata</taxon>
        <taxon>Anabantaria</taxon>
        <taxon>Anabantiformes</taxon>
        <taxon>Channoidei</taxon>
        <taxon>Channidae</taxon>
        <taxon>Channa</taxon>
    </lineage>
</organism>
<proteinExistence type="inferred from homology"/>
<evidence type="ECO:0000256" key="6">
    <source>
        <dbReference type="ARBA" id="ARBA00022729"/>
    </source>
</evidence>
<evidence type="ECO:0000259" key="16">
    <source>
        <dbReference type="PROSITE" id="PS50278"/>
    </source>
</evidence>
<keyword evidence="6 15" id="KW-0732">Signal</keyword>
<dbReference type="InterPro" id="IPR029034">
    <property type="entry name" value="Cystine-knot_cytokine"/>
</dbReference>
<evidence type="ECO:0000256" key="11">
    <source>
        <dbReference type="ARBA" id="ARBA00023246"/>
    </source>
</evidence>
<sequence>MKLGFVIEAALALYLLLSPAQSLPLSTTNSTTEVLMFQEVWGRSFCRTIEKLVEVVQEYPSEVEHLYSPSCVPLVRCAGCCGDENLECYPTRTSNVTMQLLKIRPSEQGQEYVEMTFVEHQTCECRMRKPIEKIERKRQRGRKERGKKKREKQKMKECDRCQNPRRYCDVRMASLQSTVLTCSTQHTRYIEETTMSSFIRPDRHRTPAFTRVTHSGTTKLDLERDSGFSDASSEYLSTVDLTDSEDAGRNRSILGQDLTGPQVAVMGGSYAGLSPMIIMNNFVLKQPSQIPETEKQWGFPSPVEVMPQSQVVLLQPMVSNTRSSSSKACSENMKSSKSYMPILKTYPRIAPHPVEIPSKRVGSSRVRRSSVSGYDQHQRRHQHTQRLYSSPSPQPALHSPVQPISNFDTVNIRPPAAESQEQLSDKPLSPLAGTSSVPAPLTDDFQTDLECNSIHADKYQDALSMDSNKLKRFSNTYNILNKSGLLGITLRTKQLIKENKRTQSQLQQLQEQTALLLEALSSGDPQLWTKLHLSLQDTEQSAVKAQRVLI</sequence>
<dbReference type="Proteomes" id="UP001187415">
    <property type="component" value="Unassembled WGS sequence"/>
</dbReference>
<evidence type="ECO:0000256" key="5">
    <source>
        <dbReference type="ARBA" id="ARBA00022657"/>
    </source>
</evidence>